<sequence length="147" mass="16565">MKHIYLAGPFFDDEQIDRLERLEAALEANPTVAGFFSPFRHQYDAYEFGSKEWGDVVFESDRSQLHDADVIVAMADFYGDDDVDPGTAWEIGYAGAQKKPVIILKEKPGHLNIMMSVPGHAFVTKAAEIANYDFDAMPVNEWEGKIF</sequence>
<dbReference type="Pfam" id="PF05014">
    <property type="entry name" value="Nuc_deoxyrib_tr"/>
    <property type="match status" value="1"/>
</dbReference>
<keyword evidence="2" id="KW-1185">Reference proteome</keyword>
<dbReference type="PANTHER" id="PTHR15364:SF0">
    <property type="entry name" value="2'-DEOXYNUCLEOSIDE 5'-PHOSPHATE N-HYDROLASE 1"/>
    <property type="match status" value="1"/>
</dbReference>
<evidence type="ECO:0000313" key="1">
    <source>
        <dbReference type="EMBL" id="RDL12259.1"/>
    </source>
</evidence>
<keyword evidence="1" id="KW-0808">Transferase</keyword>
<dbReference type="KEGG" id="wso:WSWS_01065"/>
<evidence type="ECO:0000313" key="2">
    <source>
        <dbReference type="Proteomes" id="UP000254912"/>
    </source>
</evidence>
<dbReference type="GeneID" id="94546255"/>
<dbReference type="AlphaFoldDB" id="A0A288QND6"/>
<dbReference type="PANTHER" id="PTHR15364">
    <property type="entry name" value="2'-DEOXYNUCLEOSIDE 5'-PHOSPHATE N-HYDROLASE 1"/>
    <property type="match status" value="1"/>
</dbReference>
<comment type="caution">
    <text evidence="1">The sequence shown here is derived from an EMBL/GenBank/DDBJ whole genome shotgun (WGS) entry which is preliminary data.</text>
</comment>
<accession>A0A288QND6</accession>
<dbReference type="GO" id="GO:0070694">
    <property type="term" value="F:5-hydroxymethyl-dUMP N-hydrolase activity"/>
    <property type="evidence" value="ECO:0007669"/>
    <property type="project" value="TreeGrafter"/>
</dbReference>
<dbReference type="EMBL" id="QRAS01000001">
    <property type="protein sequence ID" value="RDL12259.1"/>
    <property type="molecule type" value="Genomic_DNA"/>
</dbReference>
<dbReference type="GO" id="GO:0016740">
    <property type="term" value="F:transferase activity"/>
    <property type="evidence" value="ECO:0007669"/>
    <property type="project" value="UniProtKB-KW"/>
</dbReference>
<gene>
    <name evidence="1" type="ORF">DFP99_0694</name>
</gene>
<dbReference type="Gene3D" id="3.40.50.450">
    <property type="match status" value="1"/>
</dbReference>
<dbReference type="SUPFAM" id="SSF52309">
    <property type="entry name" value="N-(deoxy)ribosyltransferase-like"/>
    <property type="match status" value="1"/>
</dbReference>
<dbReference type="Proteomes" id="UP000254912">
    <property type="component" value="Unassembled WGS sequence"/>
</dbReference>
<dbReference type="InterPro" id="IPR007710">
    <property type="entry name" value="Nucleoside_deoxyribTrfase"/>
</dbReference>
<protein>
    <submittedName>
        <fullName evidence="1">Purine deoxyribosyltransferase</fullName>
    </submittedName>
</protein>
<dbReference type="RefSeq" id="WP_070230304.1">
    <property type="nucleotide sequence ID" value="NZ_BJYO01000002.1"/>
</dbReference>
<dbReference type="GO" id="GO:0009159">
    <property type="term" value="P:deoxyribonucleoside monophosphate catabolic process"/>
    <property type="evidence" value="ECO:0007669"/>
    <property type="project" value="TreeGrafter"/>
</dbReference>
<organism evidence="1 2">
    <name type="scientific">Weissella soli</name>
    <dbReference type="NCBI Taxonomy" id="155866"/>
    <lineage>
        <taxon>Bacteria</taxon>
        <taxon>Bacillati</taxon>
        <taxon>Bacillota</taxon>
        <taxon>Bacilli</taxon>
        <taxon>Lactobacillales</taxon>
        <taxon>Lactobacillaceae</taxon>
        <taxon>Weissella</taxon>
    </lineage>
</organism>
<name>A0A288QND6_9LACO</name>
<reference evidence="1 2" key="1">
    <citation type="submission" date="2018-07" db="EMBL/GenBank/DDBJ databases">
        <title>Genomic Encyclopedia of Type Strains, Phase III (KMG-III): the genomes of soil and plant-associated and newly described type strains.</title>
        <authorList>
            <person name="Whitman W."/>
        </authorList>
    </citation>
    <scope>NUCLEOTIDE SEQUENCE [LARGE SCALE GENOMIC DNA]</scope>
    <source>
        <strain evidence="1 2">CECT 7031</strain>
    </source>
</reference>
<proteinExistence type="predicted"/>
<dbReference type="InterPro" id="IPR051239">
    <property type="entry name" value="2'-dNMP_N-hydrolase"/>
</dbReference>